<evidence type="ECO:0000313" key="6">
    <source>
        <dbReference type="EMBL" id="GGE46780.1"/>
    </source>
</evidence>
<evidence type="ECO:0000256" key="2">
    <source>
        <dbReference type="ARBA" id="ARBA00022723"/>
    </source>
</evidence>
<dbReference type="Pfam" id="PF00753">
    <property type="entry name" value="Lactamase_B"/>
    <property type="match status" value="1"/>
</dbReference>
<dbReference type="EMBL" id="BMIR01000013">
    <property type="protein sequence ID" value="GGE46780.1"/>
    <property type="molecule type" value="Genomic_DNA"/>
</dbReference>
<dbReference type="InterPro" id="IPR001279">
    <property type="entry name" value="Metallo-B-lactamas"/>
</dbReference>
<dbReference type="SUPFAM" id="SSF56281">
    <property type="entry name" value="Metallo-hydrolase/oxidoreductase"/>
    <property type="match status" value="1"/>
</dbReference>
<protein>
    <submittedName>
        <fullName evidence="6">Hydroxyacylglutathione hydrolase</fullName>
    </submittedName>
</protein>
<dbReference type="InterPro" id="IPR051453">
    <property type="entry name" value="MBL_Glyoxalase_II"/>
</dbReference>
<dbReference type="InterPro" id="IPR036866">
    <property type="entry name" value="RibonucZ/Hydroxyglut_hydro"/>
</dbReference>
<gene>
    <name evidence="6" type="ORF">GCM10011391_27040</name>
</gene>
<dbReference type="RefSeq" id="WP_188695054.1">
    <property type="nucleotide sequence ID" value="NZ_BMIR01000013.1"/>
</dbReference>
<evidence type="ECO:0000256" key="1">
    <source>
        <dbReference type="ARBA" id="ARBA00001947"/>
    </source>
</evidence>
<evidence type="ECO:0000259" key="5">
    <source>
        <dbReference type="SMART" id="SM00849"/>
    </source>
</evidence>
<proteinExistence type="predicted"/>
<evidence type="ECO:0000256" key="3">
    <source>
        <dbReference type="ARBA" id="ARBA00022801"/>
    </source>
</evidence>
<evidence type="ECO:0000256" key="4">
    <source>
        <dbReference type="ARBA" id="ARBA00022833"/>
    </source>
</evidence>
<dbReference type="Gene3D" id="3.60.15.10">
    <property type="entry name" value="Ribonuclease Z/Hydroxyacylglutathione hydrolase-like"/>
    <property type="match status" value="1"/>
</dbReference>
<sequence>MQWKRMPLGPLQTNAYILTNESKEALIIDPGEEPQAIFQYIEECGAQPLAILLTHAHFDHIGALETVRTKYTIPVYLHENEADWLSNPDKNGSAHFPMVSACHCQPAERIIIGEQQALVIGGFEFTIFETPGHSPGSVSFYFPDDHVIFSGDVLFKGSVGRTDLYGGDQLTLFESIENKLLPLPEKTRVAPGHGFETTIGEEQAMNPFLT</sequence>
<dbReference type="GO" id="GO:0016787">
    <property type="term" value="F:hydrolase activity"/>
    <property type="evidence" value="ECO:0007669"/>
    <property type="project" value="UniProtKB-KW"/>
</dbReference>
<comment type="caution">
    <text evidence="6">The sequence shown here is derived from an EMBL/GenBank/DDBJ whole genome shotgun (WGS) entry which is preliminary data.</text>
</comment>
<dbReference type="SMART" id="SM00849">
    <property type="entry name" value="Lactamase_B"/>
    <property type="match status" value="1"/>
</dbReference>
<dbReference type="PANTHER" id="PTHR46233">
    <property type="entry name" value="HYDROXYACYLGLUTATHIONE HYDROLASE GLOC"/>
    <property type="match status" value="1"/>
</dbReference>
<dbReference type="CDD" id="cd06262">
    <property type="entry name" value="metallo-hydrolase-like_MBL-fold"/>
    <property type="match status" value="1"/>
</dbReference>
<keyword evidence="7" id="KW-1185">Reference proteome</keyword>
<dbReference type="Proteomes" id="UP000628775">
    <property type="component" value="Unassembled WGS sequence"/>
</dbReference>
<reference evidence="6" key="2">
    <citation type="submission" date="2020-09" db="EMBL/GenBank/DDBJ databases">
        <authorList>
            <person name="Sun Q."/>
            <person name="Zhou Y."/>
        </authorList>
    </citation>
    <scope>NUCLEOTIDE SEQUENCE</scope>
    <source>
        <strain evidence="6">CGMCC 1.15371</strain>
    </source>
</reference>
<dbReference type="PANTHER" id="PTHR46233:SF3">
    <property type="entry name" value="HYDROXYACYLGLUTATHIONE HYDROLASE GLOC"/>
    <property type="match status" value="1"/>
</dbReference>
<dbReference type="AlphaFoldDB" id="A0A8J2YJP3"/>
<feature type="domain" description="Metallo-beta-lactamase" evidence="5">
    <location>
        <begin position="12"/>
        <end position="193"/>
    </location>
</feature>
<name>A0A8J2YJP3_9BACL</name>
<dbReference type="GO" id="GO:0046872">
    <property type="term" value="F:metal ion binding"/>
    <property type="evidence" value="ECO:0007669"/>
    <property type="project" value="UniProtKB-KW"/>
</dbReference>
<comment type="cofactor">
    <cofactor evidence="1">
        <name>Zn(2+)</name>
        <dbReference type="ChEBI" id="CHEBI:29105"/>
    </cofactor>
</comment>
<keyword evidence="4" id="KW-0862">Zinc</keyword>
<evidence type="ECO:0000313" key="7">
    <source>
        <dbReference type="Proteomes" id="UP000628775"/>
    </source>
</evidence>
<keyword evidence="3 6" id="KW-0378">Hydrolase</keyword>
<keyword evidence="2" id="KW-0479">Metal-binding</keyword>
<reference evidence="6" key="1">
    <citation type="journal article" date="2014" name="Int. J. Syst. Evol. Microbiol.">
        <title>Complete genome sequence of Corynebacterium casei LMG S-19264T (=DSM 44701T), isolated from a smear-ripened cheese.</title>
        <authorList>
            <consortium name="US DOE Joint Genome Institute (JGI-PGF)"/>
            <person name="Walter F."/>
            <person name="Albersmeier A."/>
            <person name="Kalinowski J."/>
            <person name="Ruckert C."/>
        </authorList>
    </citation>
    <scope>NUCLEOTIDE SEQUENCE</scope>
    <source>
        <strain evidence="6">CGMCC 1.15371</strain>
    </source>
</reference>
<accession>A0A8J2YJP3</accession>
<organism evidence="6 7">
    <name type="scientific">Pullulanibacillus camelliae</name>
    <dbReference type="NCBI Taxonomy" id="1707096"/>
    <lineage>
        <taxon>Bacteria</taxon>
        <taxon>Bacillati</taxon>
        <taxon>Bacillota</taxon>
        <taxon>Bacilli</taxon>
        <taxon>Bacillales</taxon>
        <taxon>Sporolactobacillaceae</taxon>
        <taxon>Pullulanibacillus</taxon>
    </lineage>
</organism>